<gene>
    <name evidence="2" type="ORF">GGD69_002079</name>
</gene>
<dbReference type="InterPro" id="IPR019302">
    <property type="entry name" value="CAP12/PCTIR_TIR_dom"/>
</dbReference>
<dbReference type="AlphaFoldDB" id="A0AAW3URL7"/>
<dbReference type="Gene3D" id="2.60.120.10">
    <property type="entry name" value="Jelly Rolls"/>
    <property type="match status" value="1"/>
</dbReference>
<dbReference type="InterPro" id="IPR014710">
    <property type="entry name" value="RmlC-like_jellyroll"/>
</dbReference>
<reference evidence="2 3" key="1">
    <citation type="submission" date="2020-08" db="EMBL/GenBank/DDBJ databases">
        <title>Genomic Encyclopedia of Type Strains, Phase IV (KMG-V): Genome sequencing to study the core and pangenomes of soil and plant-associated prokaryotes.</title>
        <authorList>
            <person name="Whitman W."/>
        </authorList>
    </citation>
    <scope>NUCLEOTIDE SEQUENCE [LARGE SCALE GENOMIC DNA]</scope>
    <source>
        <strain evidence="2 3">SEMIA 4013</strain>
    </source>
</reference>
<proteinExistence type="predicted"/>
<protein>
    <submittedName>
        <fullName evidence="2">Nucleotide-binding protein</fullName>
    </submittedName>
</protein>
<dbReference type="InterPro" id="IPR000595">
    <property type="entry name" value="cNMP-bd_dom"/>
</dbReference>
<dbReference type="GO" id="GO:0050135">
    <property type="term" value="F:NADP+ nucleosidase activity"/>
    <property type="evidence" value="ECO:0007669"/>
    <property type="project" value="InterPro"/>
</dbReference>
<name>A0AAW3URL7_9BURK</name>
<evidence type="ECO:0000313" key="3">
    <source>
        <dbReference type="Proteomes" id="UP000518681"/>
    </source>
</evidence>
<organism evidence="2 3">
    <name type="scientific">Paraburkholderia fungorum</name>
    <dbReference type="NCBI Taxonomy" id="134537"/>
    <lineage>
        <taxon>Bacteria</taxon>
        <taxon>Pseudomonadati</taxon>
        <taxon>Pseudomonadota</taxon>
        <taxon>Betaproteobacteria</taxon>
        <taxon>Burkholderiales</taxon>
        <taxon>Burkholderiaceae</taxon>
        <taxon>Paraburkholderia</taxon>
    </lineage>
</organism>
<sequence>MKKRFTGPSGMRNLIDALMQQRIVTGNEKLAQHLAERVEVLDVEQGGTIIEQQDETTDVFFVLTGEFEICVNHKQVARRPERECVGEMSALNAQLRSATVRALVKSCVAKLPGHVFVELADQFSSIYRFVAKDLARRLLERNHLIPEVREKPRVFVICSTEALAIGRALVSAFDHDDIDVKLWTDGVFRVTNYTLEDLEAELDRSDFAIAIAHPDDKVEWREEDWPAPRDNVVLELGIFMGRLGRKRAILMEPRGQKVKLPSDVAGITTISYKLADRAELDSALAPAVTKIRNHILDMGVLR</sequence>
<comment type="caution">
    <text evidence="2">The sequence shown here is derived from an EMBL/GenBank/DDBJ whole genome shotgun (WGS) entry which is preliminary data.</text>
</comment>
<accession>A0AAW3URL7</accession>
<dbReference type="Pfam" id="PF00027">
    <property type="entry name" value="cNMP_binding"/>
    <property type="match status" value="1"/>
</dbReference>
<dbReference type="RefSeq" id="WP_183804431.1">
    <property type="nucleotide sequence ID" value="NZ_JACIII010000030.1"/>
</dbReference>
<evidence type="ECO:0000259" key="1">
    <source>
        <dbReference type="PROSITE" id="PS50042"/>
    </source>
</evidence>
<dbReference type="SUPFAM" id="SSF51206">
    <property type="entry name" value="cAMP-binding domain-like"/>
    <property type="match status" value="1"/>
</dbReference>
<dbReference type="InterPro" id="IPR018490">
    <property type="entry name" value="cNMP-bd_dom_sf"/>
</dbReference>
<feature type="domain" description="Cyclic nucleotide-binding" evidence="1">
    <location>
        <begin position="34"/>
        <end position="137"/>
    </location>
</feature>
<dbReference type="Proteomes" id="UP000518681">
    <property type="component" value="Unassembled WGS sequence"/>
</dbReference>
<evidence type="ECO:0000313" key="2">
    <source>
        <dbReference type="EMBL" id="MBB6201230.1"/>
    </source>
</evidence>
<dbReference type="CDD" id="cd00038">
    <property type="entry name" value="CAP_ED"/>
    <property type="match status" value="1"/>
</dbReference>
<dbReference type="PROSITE" id="PS50042">
    <property type="entry name" value="CNMP_BINDING_3"/>
    <property type="match status" value="1"/>
</dbReference>
<dbReference type="EMBL" id="JACIIK010000003">
    <property type="protein sequence ID" value="MBB6201230.1"/>
    <property type="molecule type" value="Genomic_DNA"/>
</dbReference>
<dbReference type="Pfam" id="PF10137">
    <property type="entry name" value="CAP12-PCTIR_TIR"/>
    <property type="match status" value="1"/>
</dbReference>